<dbReference type="Proteomes" id="UP000316626">
    <property type="component" value="Unassembled WGS sequence"/>
</dbReference>
<protein>
    <submittedName>
        <fullName evidence="2">Uncharacterized protein</fullName>
    </submittedName>
</protein>
<keyword evidence="1" id="KW-0472">Membrane</keyword>
<feature type="transmembrane region" description="Helical" evidence="1">
    <location>
        <begin position="55"/>
        <end position="73"/>
    </location>
</feature>
<evidence type="ECO:0000313" key="3">
    <source>
        <dbReference type="Proteomes" id="UP000316626"/>
    </source>
</evidence>
<keyword evidence="3" id="KW-1185">Reference proteome</keyword>
<evidence type="ECO:0000313" key="2">
    <source>
        <dbReference type="EMBL" id="TQR19464.1"/>
    </source>
</evidence>
<accession>A0A544TPT3</accession>
<dbReference type="EMBL" id="VDGI01000013">
    <property type="protein sequence ID" value="TQR19464.1"/>
    <property type="molecule type" value="Genomic_DNA"/>
</dbReference>
<proteinExistence type="predicted"/>
<organism evidence="2 3">
    <name type="scientific">Psychrobacillus vulpis</name>
    <dbReference type="NCBI Taxonomy" id="2325572"/>
    <lineage>
        <taxon>Bacteria</taxon>
        <taxon>Bacillati</taxon>
        <taxon>Bacillota</taxon>
        <taxon>Bacilli</taxon>
        <taxon>Bacillales</taxon>
        <taxon>Bacillaceae</taxon>
        <taxon>Psychrobacillus</taxon>
    </lineage>
</organism>
<keyword evidence="1" id="KW-0812">Transmembrane</keyword>
<name>A0A544TPT3_9BACI</name>
<gene>
    <name evidence="2" type="ORF">FG384_12520</name>
</gene>
<comment type="caution">
    <text evidence="2">The sequence shown here is derived from an EMBL/GenBank/DDBJ whole genome shotgun (WGS) entry which is preliminary data.</text>
</comment>
<dbReference type="OrthoDB" id="2086750at2"/>
<keyword evidence="1" id="KW-1133">Transmembrane helix</keyword>
<reference evidence="2 3" key="1">
    <citation type="submission" date="2019-06" db="EMBL/GenBank/DDBJ databases">
        <title>Psychrobacillus vulpis sp. nov., a new species isolated from feces of a red fox that inhabits in The Tablas de Daimiel Natural Park, Albacete, Spain.</title>
        <authorList>
            <person name="Rodriguez M."/>
            <person name="Reina J.C."/>
            <person name="Bejar V."/>
            <person name="Llamas I."/>
        </authorList>
    </citation>
    <scope>NUCLEOTIDE SEQUENCE [LARGE SCALE GENOMIC DNA]</scope>
    <source>
        <strain evidence="2 3">Z8</strain>
    </source>
</reference>
<dbReference type="AlphaFoldDB" id="A0A544TPT3"/>
<feature type="transmembrane region" description="Helical" evidence="1">
    <location>
        <begin position="27"/>
        <end position="48"/>
    </location>
</feature>
<feature type="transmembrane region" description="Helical" evidence="1">
    <location>
        <begin position="93"/>
        <end position="113"/>
    </location>
</feature>
<evidence type="ECO:0000256" key="1">
    <source>
        <dbReference type="SAM" id="Phobius"/>
    </source>
</evidence>
<sequence length="127" mass="14736">MKKIGLSILFICIYCFPFVYFSMYQDFISGSMMGYIMMVIITSLVAFFSRFSNNISAIIIGNIVSTIISYYCMRNMIDNERWGGYFKPLTPTHLLYLISLLNLIPQFMAMKLASKYKIRKTPKSKNV</sequence>